<dbReference type="OrthoDB" id="5801929at2759"/>
<reference evidence="1 2" key="1">
    <citation type="submission" date="2018-11" db="EMBL/GenBank/DDBJ databases">
        <authorList>
            <consortium name="Pathogen Informatics"/>
        </authorList>
    </citation>
    <scope>NUCLEOTIDE SEQUENCE [LARGE SCALE GENOMIC DNA]</scope>
</reference>
<gene>
    <name evidence="1" type="ORF">CGOC_LOCUS9479</name>
</gene>
<dbReference type="AlphaFoldDB" id="A0A3P7M160"/>
<proteinExistence type="predicted"/>
<evidence type="ECO:0000313" key="2">
    <source>
        <dbReference type="Proteomes" id="UP000271889"/>
    </source>
</evidence>
<sequence length="81" mass="9269">MGVCMSQEEEIRQLTLNAAPNYIKEKEEPKLAPEHTIYNYDCSKKDREKLAVLSCPHSVGFHPDRLAIVDLDESSENYCKV</sequence>
<accession>A0A3P7M160</accession>
<dbReference type="EMBL" id="UYRV01107098">
    <property type="protein sequence ID" value="VDN23055.1"/>
    <property type="molecule type" value="Genomic_DNA"/>
</dbReference>
<dbReference type="Proteomes" id="UP000271889">
    <property type="component" value="Unassembled WGS sequence"/>
</dbReference>
<evidence type="ECO:0000313" key="1">
    <source>
        <dbReference type="EMBL" id="VDN23055.1"/>
    </source>
</evidence>
<protein>
    <submittedName>
        <fullName evidence="1">Uncharacterized protein</fullName>
    </submittedName>
</protein>
<keyword evidence="2" id="KW-1185">Reference proteome</keyword>
<organism evidence="1 2">
    <name type="scientific">Cylicostephanus goldi</name>
    <name type="common">Nematode worm</name>
    <dbReference type="NCBI Taxonomy" id="71465"/>
    <lineage>
        <taxon>Eukaryota</taxon>
        <taxon>Metazoa</taxon>
        <taxon>Ecdysozoa</taxon>
        <taxon>Nematoda</taxon>
        <taxon>Chromadorea</taxon>
        <taxon>Rhabditida</taxon>
        <taxon>Rhabditina</taxon>
        <taxon>Rhabditomorpha</taxon>
        <taxon>Strongyloidea</taxon>
        <taxon>Strongylidae</taxon>
        <taxon>Cylicostephanus</taxon>
    </lineage>
</organism>
<name>A0A3P7M160_CYLGO</name>